<reference evidence="1" key="1">
    <citation type="submission" date="2020-01" db="EMBL/GenBank/DDBJ databases">
        <authorList>
            <person name="Qin S."/>
        </authorList>
    </citation>
    <scope>NUCLEOTIDE SEQUENCE</scope>
    <source>
        <strain evidence="1">CVir17-16-YZ6g</strain>
        <plasmid evidence="1">p17-15-vir-like</plasmid>
    </source>
</reference>
<evidence type="ECO:0000313" key="1">
    <source>
        <dbReference type="EMBL" id="QTX14802.1"/>
    </source>
</evidence>
<sequence>MRHLKECLYWKKIFKTMSRITYSRVQQLEGNNDFRRA</sequence>
<accession>A0A8B0SZP1</accession>
<proteinExistence type="predicted"/>
<geneLocation type="plasmid" evidence="1">
    <name>p17-15-vir-like</name>
</geneLocation>
<dbReference type="EMBL" id="MN956836">
    <property type="protein sequence ID" value="QTX14802.1"/>
    <property type="molecule type" value="Genomic_DNA"/>
</dbReference>
<protein>
    <submittedName>
        <fullName evidence="1">Uncharacterized protein</fullName>
    </submittedName>
</protein>
<name>A0A8B0SZP1_KLEPN</name>
<keyword evidence="1" id="KW-0614">Plasmid</keyword>
<organism evidence="1">
    <name type="scientific">Klebsiella pneumoniae</name>
    <dbReference type="NCBI Taxonomy" id="573"/>
    <lineage>
        <taxon>Bacteria</taxon>
        <taxon>Pseudomonadati</taxon>
        <taxon>Pseudomonadota</taxon>
        <taxon>Gammaproteobacteria</taxon>
        <taxon>Enterobacterales</taxon>
        <taxon>Enterobacteriaceae</taxon>
        <taxon>Klebsiella/Raoultella group</taxon>
        <taxon>Klebsiella</taxon>
        <taxon>Klebsiella pneumoniae complex</taxon>
    </lineage>
</organism>
<dbReference type="AlphaFoldDB" id="A0A8B0SZP1"/>